<accession>A0A8T3CXS8</accession>
<comment type="caution">
    <text evidence="8">The sequence shown here is derived from an EMBL/GenBank/DDBJ whole genome shotgun (WGS) entry which is preliminary data.</text>
</comment>
<dbReference type="GO" id="GO:0005886">
    <property type="term" value="C:plasma membrane"/>
    <property type="evidence" value="ECO:0007669"/>
    <property type="project" value="UniProtKB-SubCell"/>
</dbReference>
<comment type="caution">
    <text evidence="7">Lacks conserved residue(s) required for the propagation of feature annotation.</text>
</comment>
<evidence type="ECO:0000256" key="2">
    <source>
        <dbReference type="ARBA" id="ARBA00008789"/>
    </source>
</evidence>
<dbReference type="InterPro" id="IPR018629">
    <property type="entry name" value="XK-rel"/>
</dbReference>
<evidence type="ECO:0000256" key="4">
    <source>
        <dbReference type="ARBA" id="ARBA00022692"/>
    </source>
</evidence>
<dbReference type="InterPro" id="IPR050895">
    <property type="entry name" value="XK-related_scramblase"/>
</dbReference>
<proteinExistence type="inferred from homology"/>
<evidence type="ECO:0000256" key="6">
    <source>
        <dbReference type="ARBA" id="ARBA00023136"/>
    </source>
</evidence>
<dbReference type="AlphaFoldDB" id="A0A8T3CXS8"/>
<dbReference type="PANTHER" id="PTHR16024:SF13">
    <property type="entry name" value="XK-RELATED PROTEIN 9"/>
    <property type="match status" value="1"/>
</dbReference>
<evidence type="ECO:0000256" key="1">
    <source>
        <dbReference type="ARBA" id="ARBA00004651"/>
    </source>
</evidence>
<keyword evidence="3" id="KW-1003">Cell membrane</keyword>
<feature type="transmembrane region" description="Helical" evidence="7">
    <location>
        <begin position="111"/>
        <end position="140"/>
    </location>
</feature>
<evidence type="ECO:0000256" key="3">
    <source>
        <dbReference type="ARBA" id="ARBA00022475"/>
    </source>
</evidence>
<dbReference type="Pfam" id="PF09815">
    <property type="entry name" value="XK-related"/>
    <property type="match status" value="1"/>
</dbReference>
<comment type="subcellular location">
    <subcellularLocation>
        <location evidence="1">Cell membrane</location>
        <topology evidence="1">Multi-pass membrane protein</topology>
    </subcellularLocation>
    <subcellularLocation>
        <location evidence="7">Membrane</location>
        <topology evidence="7">Multi-pass membrane protein</topology>
    </subcellularLocation>
</comment>
<dbReference type="Proteomes" id="UP000829720">
    <property type="component" value="Unassembled WGS sequence"/>
</dbReference>
<reference evidence="8" key="1">
    <citation type="submission" date="2021-01" db="EMBL/GenBank/DDBJ databases">
        <authorList>
            <person name="Zahm M."/>
            <person name="Roques C."/>
            <person name="Cabau C."/>
            <person name="Klopp C."/>
            <person name="Donnadieu C."/>
            <person name="Jouanno E."/>
            <person name="Lampietro C."/>
            <person name="Louis A."/>
            <person name="Herpin A."/>
            <person name="Echchiki A."/>
            <person name="Berthelot C."/>
            <person name="Parey E."/>
            <person name="Roest-Crollius H."/>
            <person name="Braasch I."/>
            <person name="Postlethwait J."/>
            <person name="Bobe J."/>
            <person name="Montfort J."/>
            <person name="Bouchez O."/>
            <person name="Begum T."/>
            <person name="Mejri S."/>
            <person name="Adams A."/>
            <person name="Chen W.-J."/>
            <person name="Guiguen Y."/>
        </authorList>
    </citation>
    <scope>NUCLEOTIDE SEQUENCE</scope>
    <source>
        <tissue evidence="8">Blood</tissue>
    </source>
</reference>
<dbReference type="OrthoDB" id="8190653at2759"/>
<keyword evidence="4 7" id="KW-0812">Transmembrane</keyword>
<feature type="transmembrane region" description="Helical" evidence="7">
    <location>
        <begin position="70"/>
        <end position="90"/>
    </location>
</feature>
<gene>
    <name evidence="8" type="ORF">AGOR_G00175330</name>
</gene>
<evidence type="ECO:0000313" key="9">
    <source>
        <dbReference type="Proteomes" id="UP000829720"/>
    </source>
</evidence>
<evidence type="ECO:0000256" key="5">
    <source>
        <dbReference type="ARBA" id="ARBA00022989"/>
    </source>
</evidence>
<dbReference type="EMBL" id="JAERUA010000016">
    <property type="protein sequence ID" value="KAI1889076.1"/>
    <property type="molecule type" value="Genomic_DNA"/>
</dbReference>
<protein>
    <recommendedName>
        <fullName evidence="7">XK-related protein</fullName>
    </recommendedName>
</protein>
<keyword evidence="5 7" id="KW-1133">Transmembrane helix</keyword>
<name>A0A8T3CXS8_9TELE</name>
<keyword evidence="9" id="KW-1185">Reference proteome</keyword>
<dbReference type="PANTHER" id="PTHR16024">
    <property type="entry name" value="XK-RELATED PROTEIN"/>
    <property type="match status" value="1"/>
</dbReference>
<organism evidence="8 9">
    <name type="scientific">Albula goreensis</name>
    <dbReference type="NCBI Taxonomy" id="1534307"/>
    <lineage>
        <taxon>Eukaryota</taxon>
        <taxon>Metazoa</taxon>
        <taxon>Chordata</taxon>
        <taxon>Craniata</taxon>
        <taxon>Vertebrata</taxon>
        <taxon>Euteleostomi</taxon>
        <taxon>Actinopterygii</taxon>
        <taxon>Neopterygii</taxon>
        <taxon>Teleostei</taxon>
        <taxon>Albuliformes</taxon>
        <taxon>Albulidae</taxon>
        <taxon>Albula</taxon>
    </lineage>
</organism>
<comment type="similarity">
    <text evidence="2 7">Belongs to the XK family.</text>
</comment>
<keyword evidence="6 7" id="KW-0472">Membrane</keyword>
<evidence type="ECO:0000256" key="7">
    <source>
        <dbReference type="RuleBase" id="RU910716"/>
    </source>
</evidence>
<sequence length="165" mass="19011">MSMEQNLSRYFQLLKKGVKAIKSNNSPDHREVFAMGTDLSMLRLFESFLESAPQLLLQLYIILNYNQTSITQYICIIGSVLSIAWATVEYRRCFRRSLARVKDMPSGVPTAVYLLYKFFTISSRSTIAGLLCLLVFYAFLHPKSERPEADEVDGQMQERLHKTLK</sequence>
<evidence type="ECO:0000313" key="8">
    <source>
        <dbReference type="EMBL" id="KAI1889076.1"/>
    </source>
</evidence>